<dbReference type="InterPro" id="IPR037523">
    <property type="entry name" value="VOC_core"/>
</dbReference>
<dbReference type="Proteomes" id="UP001257962">
    <property type="component" value="Unassembled WGS sequence"/>
</dbReference>
<dbReference type="InterPro" id="IPR004360">
    <property type="entry name" value="Glyas_Fos-R_dOase_dom"/>
</dbReference>
<dbReference type="Proteomes" id="UP000194606">
    <property type="component" value="Unassembled WGS sequence"/>
</dbReference>
<dbReference type="GO" id="GO:0051213">
    <property type="term" value="F:dioxygenase activity"/>
    <property type="evidence" value="ECO:0007669"/>
    <property type="project" value="UniProtKB-KW"/>
</dbReference>
<dbReference type="Gene3D" id="3.10.180.10">
    <property type="entry name" value="2,3-Dihydroxybiphenyl 1,2-Dioxygenase, domain 1"/>
    <property type="match status" value="1"/>
</dbReference>
<evidence type="ECO:0000313" key="4">
    <source>
        <dbReference type="EMBL" id="WYC66815.1"/>
    </source>
</evidence>
<proteinExistence type="predicted"/>
<dbReference type="EMBL" id="JARPYC010000004">
    <property type="protein sequence ID" value="MDT2666634.1"/>
    <property type="molecule type" value="Genomic_DNA"/>
</dbReference>
<dbReference type="PROSITE" id="PS51819">
    <property type="entry name" value="VOC"/>
    <property type="match status" value="1"/>
</dbReference>
<dbReference type="EMBL" id="CP141698">
    <property type="protein sequence ID" value="WYC66815.1"/>
    <property type="molecule type" value="Genomic_DNA"/>
</dbReference>
<evidence type="ECO:0000313" key="5">
    <source>
        <dbReference type="Proteomes" id="UP000194606"/>
    </source>
</evidence>
<dbReference type="InterPro" id="IPR029068">
    <property type="entry name" value="Glyas_Bleomycin-R_OHBP_Dase"/>
</dbReference>
<dbReference type="Pfam" id="PF00903">
    <property type="entry name" value="Glyoxalase"/>
    <property type="match status" value="1"/>
</dbReference>
<evidence type="ECO:0000259" key="1">
    <source>
        <dbReference type="PROSITE" id="PS51819"/>
    </source>
</evidence>
<feature type="domain" description="VOC" evidence="1">
    <location>
        <begin position="1"/>
        <end position="122"/>
    </location>
</feature>
<evidence type="ECO:0000313" key="2">
    <source>
        <dbReference type="EMBL" id="MDT2666634.1"/>
    </source>
</evidence>
<keyword evidence="6" id="KW-1185">Reference proteome</keyword>
<reference evidence="3 5" key="1">
    <citation type="submission" date="2017-02" db="EMBL/GenBank/DDBJ databases">
        <authorList>
            <person name="Peterson S.W."/>
        </authorList>
    </citation>
    <scope>NUCLEOTIDE SEQUENCE [LARGE SCALE GENOMIC DNA]</scope>
    <source>
        <strain evidence="3">159469</strain>
    </source>
</reference>
<evidence type="ECO:0000313" key="3">
    <source>
        <dbReference type="EMBL" id="OUK05052.1"/>
    </source>
</evidence>
<dbReference type="AlphaFoldDB" id="A0A252CES5"/>
<dbReference type="Proteomes" id="UP001456368">
    <property type="component" value="Chromosome"/>
</dbReference>
<reference evidence="2" key="2">
    <citation type="submission" date="2023-03" db="EMBL/GenBank/DDBJ databases">
        <authorList>
            <person name="Shen W."/>
            <person name="Cai J."/>
        </authorList>
    </citation>
    <scope>NUCLEOTIDE SEQUENCE</scope>
    <source>
        <strain evidence="2">Y3</strain>
    </source>
</reference>
<keyword evidence="3" id="KW-0223">Dioxygenase</keyword>
<dbReference type="EMBL" id="MUIZ01000002">
    <property type="protein sequence ID" value="OUK05052.1"/>
    <property type="molecule type" value="Genomic_DNA"/>
</dbReference>
<accession>A0A252CES5</accession>
<dbReference type="RefSeq" id="WP_019294041.1">
    <property type="nucleotide sequence ID" value="NZ_CAKOCU010000016.1"/>
</dbReference>
<keyword evidence="3" id="KW-0560">Oxidoreductase</keyword>
<organism evidence="3 5">
    <name type="scientific">Lactococcus petauri</name>
    <dbReference type="NCBI Taxonomy" id="1940789"/>
    <lineage>
        <taxon>Bacteria</taxon>
        <taxon>Bacillati</taxon>
        <taxon>Bacillota</taxon>
        <taxon>Bacilli</taxon>
        <taxon>Lactobacillales</taxon>
        <taxon>Streptococcaceae</taxon>
        <taxon>Lactococcus</taxon>
    </lineage>
</organism>
<reference evidence="4 6" key="3">
    <citation type="submission" date="2023-12" db="EMBL/GenBank/DDBJ databases">
        <title>Redefining Piscine Lactococcosis.</title>
        <authorList>
            <person name="Heckman T.I."/>
            <person name="Yazdi Z."/>
            <person name="Older C.E."/>
            <person name="Griffin M.J."/>
            <person name="Waldbieser G.C."/>
            <person name="Chow A.M."/>
            <person name="Medina Silva I."/>
            <person name="Anenson K.M."/>
            <person name="Garcia J.C."/>
            <person name="LaFrentz B.R."/>
            <person name="Slavic D."/>
            <person name="Toohey-Kurth K.L."/>
            <person name="Yant P."/>
            <person name="Fritz H.M."/>
            <person name="Henderson E."/>
            <person name="McDowall R."/>
            <person name="Cai H."/>
            <person name="Adikson M."/>
            <person name="Soto E."/>
        </authorList>
    </citation>
    <scope>NUCLEOTIDE SEQUENCE [LARGE SCALE GENOMIC DNA]</scope>
    <source>
        <strain evidence="4 6">R21-91A</strain>
    </source>
</reference>
<gene>
    <name evidence="3" type="ORF">BZZ03_04580</name>
    <name evidence="2" type="ORF">P7D34_05210</name>
    <name evidence="4" type="ORF">VNN45_07990</name>
</gene>
<dbReference type="SUPFAM" id="SSF54593">
    <property type="entry name" value="Glyoxalase/Bleomycin resistance protein/Dihydroxybiphenyl dioxygenase"/>
    <property type="match status" value="1"/>
</dbReference>
<protein>
    <submittedName>
        <fullName evidence="3">Glyoxalase/bleomycin resistance/dioxygenase family protein</fullName>
    </submittedName>
    <submittedName>
        <fullName evidence="4">VOC family protein</fullName>
    </submittedName>
</protein>
<name>A0A252CES5_9LACT</name>
<sequence length="126" mass="14240">MINLCNMLYVSDVPTHAEFWAKVGLKELRRQGSGSQETVIFAVDADAPSARIQLWNLDFIRQNSPEVADMKGSMLFTVDDLEEWHTRVSKATNTASAINDFQGMVNFNFQDPDGNYYAFAQTELPE</sequence>
<evidence type="ECO:0000313" key="6">
    <source>
        <dbReference type="Proteomes" id="UP001456368"/>
    </source>
</evidence>
<dbReference type="GeneID" id="75143930"/>